<dbReference type="Proteomes" id="UP000233565">
    <property type="component" value="Unassembled WGS sequence"/>
</dbReference>
<sequence>MSASDGPRPSLRFRDRSVFDGVARQEVGSVDLAAHSVAVLVPSLTALGTGLAFPAMIGPGFWLSTLLGFGVVFLLASTFGEFSTRFRSAGTLYTFVAKGLGPAPALVVAGCLVVGYAAMIGFGLTDAAGRADAALDASGLGGAGPWRIGALFLVGVIMCLYAMTRGIHWSTRAALVAEAASFVILGAVLVVWTLRYGLPSTGAFSLQGASPGRILLGAATIVTLTLAFESSASLGLETRRPFREVPLALKSSLALAAVLFVIANVVATARPADAPSIWTWRWLSPGADRSVSDALVLVVLAWSLVALAMCVWSALARLLFSMSREGILPAALGRVDTRGIPVVATLAVLPLVVTPPVFAMLAGVGLDGFSWQLKLSASVVLCVAYASAAASLPLFLRSIDEVTHGPVLAAVIGGIGAAAVAANELVRELRDGNPLGLALLAVAFAVGLGMWVQTGRGSTPADRYVGMHDEALAGAVILAPATPGDGHVD</sequence>
<feature type="transmembrane region" description="Helical" evidence="6">
    <location>
        <begin position="294"/>
        <end position="320"/>
    </location>
</feature>
<evidence type="ECO:0000256" key="4">
    <source>
        <dbReference type="ARBA" id="ARBA00022989"/>
    </source>
</evidence>
<dbReference type="RefSeq" id="WP_091199043.1">
    <property type="nucleotide sequence ID" value="NZ_FOKC01000005.1"/>
</dbReference>
<feature type="transmembrane region" description="Helical" evidence="6">
    <location>
        <begin position="175"/>
        <end position="194"/>
    </location>
</feature>
<reference evidence="8" key="1">
    <citation type="submission" date="2016-10" db="EMBL/GenBank/DDBJ databases">
        <authorList>
            <person name="de Groot N.N."/>
        </authorList>
    </citation>
    <scope>NUCLEOTIDE SEQUENCE [LARGE SCALE GENOMIC DNA]</scope>
    <source>
        <strain evidence="8">CGMCC 1.10697</strain>
    </source>
</reference>
<dbReference type="Proteomes" id="UP000199113">
    <property type="component" value="Unassembled WGS sequence"/>
</dbReference>
<evidence type="ECO:0000313" key="9">
    <source>
        <dbReference type="Proteomes" id="UP000199113"/>
    </source>
</evidence>
<accession>A0A1I0ZED2</accession>
<keyword evidence="5 6" id="KW-0472">Membrane</keyword>
<organism evidence="8 9">
    <name type="scientific">Nocardioides alpinus</name>
    <dbReference type="NCBI Taxonomy" id="748909"/>
    <lineage>
        <taxon>Bacteria</taxon>
        <taxon>Bacillati</taxon>
        <taxon>Actinomycetota</taxon>
        <taxon>Actinomycetes</taxon>
        <taxon>Propionibacteriales</taxon>
        <taxon>Nocardioidaceae</taxon>
        <taxon>Nocardioides</taxon>
    </lineage>
</organism>
<dbReference type="Gene3D" id="1.20.1740.10">
    <property type="entry name" value="Amino acid/polyamine transporter I"/>
    <property type="match status" value="1"/>
</dbReference>
<dbReference type="STRING" id="748909.SAMN05192575_105258"/>
<dbReference type="OrthoDB" id="3790922at2"/>
<keyword evidence="2" id="KW-1003">Cell membrane</keyword>
<dbReference type="InterPro" id="IPR002293">
    <property type="entry name" value="AA/rel_permease1"/>
</dbReference>
<evidence type="ECO:0000256" key="2">
    <source>
        <dbReference type="ARBA" id="ARBA00022475"/>
    </source>
</evidence>
<comment type="subcellular location">
    <subcellularLocation>
        <location evidence="1">Cell membrane</location>
        <topology evidence="1">Multi-pass membrane protein</topology>
    </subcellularLocation>
</comment>
<feature type="transmembrane region" description="Helical" evidence="6">
    <location>
        <begin position="61"/>
        <end position="82"/>
    </location>
</feature>
<name>A0A1I0ZED2_9ACTN</name>
<feature type="transmembrane region" description="Helical" evidence="6">
    <location>
        <begin position="375"/>
        <end position="396"/>
    </location>
</feature>
<dbReference type="EMBL" id="FOKC01000005">
    <property type="protein sequence ID" value="SFB23742.1"/>
    <property type="molecule type" value="Genomic_DNA"/>
</dbReference>
<feature type="transmembrane region" description="Helical" evidence="6">
    <location>
        <begin position="340"/>
        <end position="363"/>
    </location>
</feature>
<reference evidence="7 10" key="2">
    <citation type="submission" date="2017-12" db="EMBL/GenBank/DDBJ databases">
        <title>Pharmacopeia of the Arctic Ocean.</title>
        <authorList>
            <person name="Collins E."/>
            <person name="Ducluzeau A.-L."/>
        </authorList>
    </citation>
    <scope>NUCLEOTIDE SEQUENCE [LARGE SCALE GENOMIC DNA]</scope>
    <source>
        <strain evidence="7 10">DSM 23325</strain>
    </source>
</reference>
<keyword evidence="10" id="KW-1185">Reference proteome</keyword>
<feature type="transmembrane region" description="Helical" evidence="6">
    <location>
        <begin position="144"/>
        <end position="163"/>
    </location>
</feature>
<evidence type="ECO:0000256" key="6">
    <source>
        <dbReference type="SAM" id="Phobius"/>
    </source>
</evidence>
<dbReference type="PANTHER" id="PTHR42770:SF7">
    <property type="entry name" value="MEMBRANE PROTEIN"/>
    <property type="match status" value="1"/>
</dbReference>
<keyword evidence="4 6" id="KW-1133">Transmembrane helix</keyword>
<protein>
    <submittedName>
        <fullName evidence="7">APC family permease</fullName>
    </submittedName>
    <submittedName>
        <fullName evidence="8">Amino acid transporter</fullName>
    </submittedName>
</protein>
<keyword evidence="3 6" id="KW-0812">Transmembrane</keyword>
<evidence type="ECO:0000256" key="5">
    <source>
        <dbReference type="ARBA" id="ARBA00023136"/>
    </source>
</evidence>
<evidence type="ECO:0000313" key="10">
    <source>
        <dbReference type="Proteomes" id="UP000233565"/>
    </source>
</evidence>
<proteinExistence type="predicted"/>
<dbReference type="GO" id="GO:0005886">
    <property type="term" value="C:plasma membrane"/>
    <property type="evidence" value="ECO:0007669"/>
    <property type="project" value="UniProtKB-SubCell"/>
</dbReference>
<dbReference type="GO" id="GO:0022857">
    <property type="term" value="F:transmembrane transporter activity"/>
    <property type="evidence" value="ECO:0007669"/>
    <property type="project" value="InterPro"/>
</dbReference>
<evidence type="ECO:0000313" key="7">
    <source>
        <dbReference type="EMBL" id="PKH40657.1"/>
    </source>
</evidence>
<dbReference type="Pfam" id="PF13520">
    <property type="entry name" value="AA_permease_2"/>
    <property type="match status" value="1"/>
</dbReference>
<evidence type="ECO:0000256" key="3">
    <source>
        <dbReference type="ARBA" id="ARBA00022692"/>
    </source>
</evidence>
<evidence type="ECO:0000313" key="8">
    <source>
        <dbReference type="EMBL" id="SFB23742.1"/>
    </source>
</evidence>
<feature type="transmembrane region" description="Helical" evidence="6">
    <location>
        <begin position="103"/>
        <end position="124"/>
    </location>
</feature>
<feature type="transmembrane region" description="Helical" evidence="6">
    <location>
        <begin position="434"/>
        <end position="452"/>
    </location>
</feature>
<evidence type="ECO:0000256" key="1">
    <source>
        <dbReference type="ARBA" id="ARBA00004651"/>
    </source>
</evidence>
<feature type="transmembrane region" description="Helical" evidence="6">
    <location>
        <begin position="214"/>
        <end position="235"/>
    </location>
</feature>
<feature type="transmembrane region" description="Helical" evidence="6">
    <location>
        <begin position="403"/>
        <end position="422"/>
    </location>
</feature>
<dbReference type="AlphaFoldDB" id="A0A1I0ZED2"/>
<gene>
    <name evidence="7" type="ORF">CXG46_11730</name>
    <name evidence="8" type="ORF">SAMN05192575_105258</name>
</gene>
<dbReference type="PANTHER" id="PTHR42770">
    <property type="entry name" value="AMINO ACID TRANSPORTER-RELATED"/>
    <property type="match status" value="1"/>
</dbReference>
<dbReference type="EMBL" id="PJBV01000017">
    <property type="protein sequence ID" value="PKH40657.1"/>
    <property type="molecule type" value="Genomic_DNA"/>
</dbReference>
<feature type="transmembrane region" description="Helical" evidence="6">
    <location>
        <begin position="247"/>
        <end position="267"/>
    </location>
</feature>
<dbReference type="InterPro" id="IPR050367">
    <property type="entry name" value="APC_superfamily"/>
</dbReference>